<keyword evidence="7" id="KW-0472">Membrane</keyword>
<dbReference type="GeneID" id="63805110"/>
<comment type="cofactor">
    <cofactor evidence="1 5">
        <name>heme</name>
        <dbReference type="ChEBI" id="CHEBI:30413"/>
    </cofactor>
</comment>
<evidence type="ECO:0000256" key="3">
    <source>
        <dbReference type="ARBA" id="ARBA00023002"/>
    </source>
</evidence>
<comment type="caution">
    <text evidence="8">The sequence shown here is derived from an EMBL/GenBank/DDBJ whole genome shotgun (WGS) entry which is preliminary data.</text>
</comment>
<dbReference type="InterPro" id="IPR017972">
    <property type="entry name" value="Cyt_P450_CS"/>
</dbReference>
<dbReference type="InterPro" id="IPR036396">
    <property type="entry name" value="Cyt_P450_sf"/>
</dbReference>
<keyword evidence="7" id="KW-0812">Transmembrane</keyword>
<evidence type="ECO:0000256" key="7">
    <source>
        <dbReference type="SAM" id="Phobius"/>
    </source>
</evidence>
<dbReference type="PANTHER" id="PTHR24305">
    <property type="entry name" value="CYTOCHROME P450"/>
    <property type="match status" value="1"/>
</dbReference>
<dbReference type="EMBL" id="MCFD01000014">
    <property type="protein sequence ID" value="ORX66822.1"/>
    <property type="molecule type" value="Genomic_DNA"/>
</dbReference>
<gene>
    <name evidence="8" type="ORF">DL89DRAFT_269870</name>
</gene>
<dbReference type="PRINTS" id="PR00463">
    <property type="entry name" value="EP450I"/>
</dbReference>
<organism evidence="8 9">
    <name type="scientific">Linderina pennispora</name>
    <dbReference type="NCBI Taxonomy" id="61395"/>
    <lineage>
        <taxon>Eukaryota</taxon>
        <taxon>Fungi</taxon>
        <taxon>Fungi incertae sedis</taxon>
        <taxon>Zoopagomycota</taxon>
        <taxon>Kickxellomycotina</taxon>
        <taxon>Kickxellomycetes</taxon>
        <taxon>Kickxellales</taxon>
        <taxon>Kickxellaceae</taxon>
        <taxon>Linderina</taxon>
    </lineage>
</organism>
<evidence type="ECO:0000256" key="1">
    <source>
        <dbReference type="ARBA" id="ARBA00001971"/>
    </source>
</evidence>
<dbReference type="GO" id="GO:0020037">
    <property type="term" value="F:heme binding"/>
    <property type="evidence" value="ECO:0007669"/>
    <property type="project" value="InterPro"/>
</dbReference>
<evidence type="ECO:0000256" key="6">
    <source>
        <dbReference type="RuleBase" id="RU000461"/>
    </source>
</evidence>
<reference evidence="8 9" key="1">
    <citation type="submission" date="2016-07" db="EMBL/GenBank/DDBJ databases">
        <title>Pervasive Adenine N6-methylation of Active Genes in Fungi.</title>
        <authorList>
            <consortium name="DOE Joint Genome Institute"/>
            <person name="Mondo S.J."/>
            <person name="Dannebaum R.O."/>
            <person name="Kuo R.C."/>
            <person name="Labutti K."/>
            <person name="Haridas S."/>
            <person name="Kuo A."/>
            <person name="Salamov A."/>
            <person name="Ahrendt S.R."/>
            <person name="Lipzen A."/>
            <person name="Sullivan W."/>
            <person name="Andreopoulos W.B."/>
            <person name="Clum A."/>
            <person name="Lindquist E."/>
            <person name="Daum C."/>
            <person name="Ramamoorthy G.K."/>
            <person name="Gryganskyi A."/>
            <person name="Culley D."/>
            <person name="Magnuson J.K."/>
            <person name="James T.Y."/>
            <person name="O'Malley M.A."/>
            <person name="Stajich J.E."/>
            <person name="Spatafora J.W."/>
            <person name="Visel A."/>
            <person name="Grigoriev I.V."/>
        </authorList>
    </citation>
    <scope>NUCLEOTIDE SEQUENCE [LARGE SCALE GENOMIC DNA]</scope>
    <source>
        <strain evidence="8 9">ATCC 12442</strain>
    </source>
</reference>
<comment type="similarity">
    <text evidence="6">Belongs to the cytochrome P450 family.</text>
</comment>
<dbReference type="Pfam" id="PF00067">
    <property type="entry name" value="p450"/>
    <property type="match status" value="1"/>
</dbReference>
<dbReference type="PROSITE" id="PS00086">
    <property type="entry name" value="CYTOCHROME_P450"/>
    <property type="match status" value="1"/>
</dbReference>
<keyword evidence="6" id="KW-0503">Monooxygenase</keyword>
<evidence type="ECO:0000256" key="2">
    <source>
        <dbReference type="ARBA" id="ARBA00022723"/>
    </source>
</evidence>
<accession>A0A1Y1VZZ7</accession>
<keyword evidence="4 5" id="KW-0408">Iron</keyword>
<dbReference type="InterPro" id="IPR002401">
    <property type="entry name" value="Cyt_P450_E_grp-I"/>
</dbReference>
<dbReference type="Gene3D" id="1.10.630.10">
    <property type="entry name" value="Cytochrome P450"/>
    <property type="match status" value="1"/>
</dbReference>
<dbReference type="PRINTS" id="PR00385">
    <property type="entry name" value="P450"/>
</dbReference>
<evidence type="ECO:0000256" key="5">
    <source>
        <dbReference type="PIRSR" id="PIRSR602401-1"/>
    </source>
</evidence>
<dbReference type="STRING" id="61395.A0A1Y1VZZ7"/>
<evidence type="ECO:0000313" key="9">
    <source>
        <dbReference type="Proteomes" id="UP000193922"/>
    </source>
</evidence>
<feature type="transmembrane region" description="Helical" evidence="7">
    <location>
        <begin position="21"/>
        <end position="40"/>
    </location>
</feature>
<dbReference type="PANTHER" id="PTHR24305:SF235">
    <property type="entry name" value="CYTOCHROME P450 MONOOXYGENASE APDB-RELATED"/>
    <property type="match status" value="1"/>
</dbReference>
<keyword evidence="2 5" id="KW-0479">Metal-binding</keyword>
<feature type="binding site" description="axial binding residue" evidence="5">
    <location>
        <position position="361"/>
    </location>
    <ligand>
        <name>heme</name>
        <dbReference type="ChEBI" id="CHEBI:30413"/>
    </ligand>
    <ligandPart>
        <name>Fe</name>
        <dbReference type="ChEBI" id="CHEBI:18248"/>
    </ligandPart>
</feature>
<keyword evidence="7" id="KW-1133">Transmembrane helix</keyword>
<keyword evidence="3 6" id="KW-0560">Oxidoreductase</keyword>
<dbReference type="InterPro" id="IPR050121">
    <property type="entry name" value="Cytochrome_P450_monoxygenase"/>
</dbReference>
<evidence type="ECO:0000313" key="8">
    <source>
        <dbReference type="EMBL" id="ORX66822.1"/>
    </source>
</evidence>
<dbReference type="RefSeq" id="XP_040740781.1">
    <property type="nucleotide sequence ID" value="XM_040888462.1"/>
</dbReference>
<dbReference type="GO" id="GO:0004497">
    <property type="term" value="F:monooxygenase activity"/>
    <property type="evidence" value="ECO:0007669"/>
    <property type="project" value="UniProtKB-KW"/>
</dbReference>
<dbReference type="GO" id="GO:0044550">
    <property type="term" value="P:secondary metabolite biosynthetic process"/>
    <property type="evidence" value="ECO:0007669"/>
    <property type="project" value="UniProtKB-ARBA"/>
</dbReference>
<dbReference type="GO" id="GO:0016705">
    <property type="term" value="F:oxidoreductase activity, acting on paired donors, with incorporation or reduction of molecular oxygen"/>
    <property type="evidence" value="ECO:0007669"/>
    <property type="project" value="InterPro"/>
</dbReference>
<dbReference type="OrthoDB" id="1470350at2759"/>
<dbReference type="SUPFAM" id="SSF48264">
    <property type="entry name" value="Cytochrome P450"/>
    <property type="match status" value="1"/>
</dbReference>
<sequence>MVLMHLAETFRRLFSSRSLGPAVAAAVAVYIGRLISRAFFSQLSPIPGPFLNKLSNLPLKYHLLRGQYHTIGEVVRIGYDMVSLSNTSDTRLVLATHAFQKGPTYHRGRTNEPTSFSAIDPELNKTRRRQLDAGAHSLIKTWDAEISQQGGQARANYFYTFHRMGAFNILQTGDTSVIDKMPIQRVPWLFPGLKQSQQFLLELVRDAIATRKRLIERQWRPATDTTSNTLSWTIANLLNYPDIHRRVTDEVWSTFPDMTRTISFGEAKAKLPYLTAVIHESMRLNPSVSGMLPRSVPVEGAAFQGYSIPRTATICVSIAACHRNPKTWENPNTFNPDRFLGEDDEGKLRDLLTFSSGVRVCIGRNLGWLVVYTVLANILRKYNFALPENAPYGPQRTDKGGVPAEIPGSAYILTGPSHPQTDCWVNISHA</sequence>
<dbReference type="GO" id="GO:0005506">
    <property type="term" value="F:iron ion binding"/>
    <property type="evidence" value="ECO:0007669"/>
    <property type="project" value="InterPro"/>
</dbReference>
<evidence type="ECO:0000256" key="4">
    <source>
        <dbReference type="ARBA" id="ARBA00023004"/>
    </source>
</evidence>
<keyword evidence="5 6" id="KW-0349">Heme</keyword>
<protein>
    <submittedName>
        <fullName evidence="8">Cytochrome P450</fullName>
    </submittedName>
</protein>
<keyword evidence="9" id="KW-1185">Reference proteome</keyword>
<name>A0A1Y1VZZ7_9FUNG</name>
<dbReference type="AlphaFoldDB" id="A0A1Y1VZZ7"/>
<proteinExistence type="inferred from homology"/>
<dbReference type="InterPro" id="IPR001128">
    <property type="entry name" value="Cyt_P450"/>
</dbReference>
<dbReference type="Proteomes" id="UP000193922">
    <property type="component" value="Unassembled WGS sequence"/>
</dbReference>